<dbReference type="EMBL" id="AAOW01000048">
    <property type="protein sequence ID" value="EAR59511.1"/>
    <property type="molecule type" value="Genomic_DNA"/>
</dbReference>
<dbReference type="RefSeq" id="WP_007020059.1">
    <property type="nucleotide sequence ID" value="NZ_CH724125.1"/>
</dbReference>
<dbReference type="GO" id="GO:0017038">
    <property type="term" value="P:protein import"/>
    <property type="evidence" value="ECO:0007669"/>
    <property type="project" value="TreeGrafter"/>
</dbReference>
<keyword evidence="4 8" id="KW-1133">Transmembrane helix</keyword>
<evidence type="ECO:0000256" key="8">
    <source>
        <dbReference type="SAM" id="Phobius"/>
    </source>
</evidence>
<keyword evidence="5 8" id="KW-0472">Membrane</keyword>
<evidence type="ECO:0000313" key="11">
    <source>
        <dbReference type="EMBL" id="EAR59511.1"/>
    </source>
</evidence>
<keyword evidence="6" id="KW-0653">Protein transport</keyword>
<keyword evidence="9" id="KW-0732">Signal</keyword>
<feature type="domain" description="MotA/TolQ/ExbB proton channel" evidence="10">
    <location>
        <begin position="326"/>
        <end position="431"/>
    </location>
</feature>
<dbReference type="Pfam" id="PF01618">
    <property type="entry name" value="MotA_ExbB"/>
    <property type="match status" value="1"/>
</dbReference>
<sequence>MKKTLSILAFSAISAMFAGSVVAESTPLQGLLNDVQTIRSNDAQINRQREAEFNADLLKQKRLLVQSRERLETAEAERERLKAEFDNNDLQLAELESTLQQRSGQLGEVFGVAKEVASELNPMLQDSMTSADYPSRDKELAFADSKRVPELADLQSLWFQLQQEMIASGEIKQFTAPVINVNGEVADSKVLRIGTFAAATDDGKFLSWDIAEQSLAVLPTQPSSSSQEAVIAYQQGQKVDVLVDPSRGQLFGLLDRMPKLMERIHQGGEVGYLIIALGVIGLLVAVFQMVNMTLTEYRVKRQLLKPTQLMDSNPLGRVLKAVSSGRMGLEQLELKVDESILKEVPKIERGQSIIKLLAAVAPLLGLLGTVIGMIATFQSITLFGTSDPKLMAGGISQALMTTVLGLVVAIPLLFCHSYLSSRSRRITQVLQEKSLGLLASDSLAVAEAVNKNPESSAHAA</sequence>
<evidence type="ECO:0000256" key="4">
    <source>
        <dbReference type="ARBA" id="ARBA00022989"/>
    </source>
</evidence>
<keyword evidence="2" id="KW-1003">Cell membrane</keyword>
<evidence type="ECO:0000313" key="12">
    <source>
        <dbReference type="Proteomes" id="UP000002171"/>
    </source>
</evidence>
<dbReference type="Proteomes" id="UP000002171">
    <property type="component" value="Unassembled WGS sequence"/>
</dbReference>
<feature type="coiled-coil region" evidence="7">
    <location>
        <begin position="57"/>
        <end position="98"/>
    </location>
</feature>
<evidence type="ECO:0000256" key="9">
    <source>
        <dbReference type="SAM" id="SignalP"/>
    </source>
</evidence>
<evidence type="ECO:0000256" key="7">
    <source>
        <dbReference type="SAM" id="Coils"/>
    </source>
</evidence>
<dbReference type="InterPro" id="IPR017270">
    <property type="entry name" value="MotA/TolQ/ExbB-rel"/>
</dbReference>
<feature type="transmembrane region" description="Helical" evidence="8">
    <location>
        <begin position="395"/>
        <end position="415"/>
    </location>
</feature>
<dbReference type="PANTHER" id="PTHR30625">
    <property type="entry name" value="PROTEIN TOLQ"/>
    <property type="match status" value="1"/>
</dbReference>
<keyword evidence="3 8" id="KW-0812">Transmembrane</keyword>
<protein>
    <submittedName>
        <fullName evidence="11">MotA/TolQ/ExbB proton channel</fullName>
    </submittedName>
</protein>
<gene>
    <name evidence="11" type="ORF">MED92_12024</name>
</gene>
<feature type="transmembrane region" description="Helical" evidence="8">
    <location>
        <begin position="356"/>
        <end position="375"/>
    </location>
</feature>
<name>A0A7U8C409_NEPCE</name>
<dbReference type="PANTHER" id="PTHR30625:SF11">
    <property type="entry name" value="MOTA_TOLQ_EXBB PROTON CHANNEL DOMAIN-CONTAINING PROTEIN"/>
    <property type="match status" value="1"/>
</dbReference>
<evidence type="ECO:0000259" key="10">
    <source>
        <dbReference type="Pfam" id="PF01618"/>
    </source>
</evidence>
<evidence type="ECO:0000256" key="1">
    <source>
        <dbReference type="ARBA" id="ARBA00004651"/>
    </source>
</evidence>
<comment type="similarity">
    <text evidence="6">Belongs to the exbB/tolQ family.</text>
</comment>
<comment type="subcellular location">
    <subcellularLocation>
        <location evidence="1">Cell membrane</location>
        <topology evidence="1">Multi-pass membrane protein</topology>
    </subcellularLocation>
    <subcellularLocation>
        <location evidence="6">Membrane</location>
        <topology evidence="6">Multi-pass membrane protein</topology>
    </subcellularLocation>
</comment>
<dbReference type="GO" id="GO:0005886">
    <property type="term" value="C:plasma membrane"/>
    <property type="evidence" value="ECO:0007669"/>
    <property type="project" value="UniProtKB-SubCell"/>
</dbReference>
<dbReference type="AlphaFoldDB" id="A0A7U8C409"/>
<evidence type="ECO:0000256" key="3">
    <source>
        <dbReference type="ARBA" id="ARBA00022692"/>
    </source>
</evidence>
<accession>A0A7U8C409</accession>
<comment type="caution">
    <text evidence="11">The sequence shown here is derived from an EMBL/GenBank/DDBJ whole genome shotgun (WGS) entry which is preliminary data.</text>
</comment>
<feature type="transmembrane region" description="Helical" evidence="8">
    <location>
        <begin position="270"/>
        <end position="294"/>
    </location>
</feature>
<keyword evidence="6" id="KW-0813">Transport</keyword>
<keyword evidence="7" id="KW-0175">Coiled coil</keyword>
<evidence type="ECO:0000256" key="6">
    <source>
        <dbReference type="RuleBase" id="RU004057"/>
    </source>
</evidence>
<feature type="chain" id="PRO_5031014088" evidence="9">
    <location>
        <begin position="24"/>
        <end position="460"/>
    </location>
</feature>
<keyword evidence="12" id="KW-1185">Reference proteome</keyword>
<feature type="signal peptide" evidence="9">
    <location>
        <begin position="1"/>
        <end position="23"/>
    </location>
</feature>
<evidence type="ECO:0000256" key="5">
    <source>
        <dbReference type="ARBA" id="ARBA00023136"/>
    </source>
</evidence>
<proteinExistence type="inferred from homology"/>
<dbReference type="PIRSF" id="PIRSF037714">
    <property type="entry name" value="TolR"/>
    <property type="match status" value="1"/>
</dbReference>
<reference evidence="11 12" key="1">
    <citation type="submission" date="2006-02" db="EMBL/GenBank/DDBJ databases">
        <authorList>
            <person name="Pinhassi J."/>
            <person name="Pedros-Alio C."/>
            <person name="Ferriera S."/>
            <person name="Johnson J."/>
            <person name="Kravitz S."/>
            <person name="Halpern A."/>
            <person name="Remington K."/>
            <person name="Beeson K."/>
            <person name="Tran B."/>
            <person name="Rogers Y.-H."/>
            <person name="Friedman R."/>
            <person name="Venter J.C."/>
        </authorList>
    </citation>
    <scope>NUCLEOTIDE SEQUENCE [LARGE SCALE GENOMIC DNA]</scope>
    <source>
        <strain evidence="11 12">MED92</strain>
    </source>
</reference>
<dbReference type="InterPro" id="IPR050790">
    <property type="entry name" value="ExbB/TolQ_transport"/>
</dbReference>
<dbReference type="InterPro" id="IPR002898">
    <property type="entry name" value="MotA_ExbB_proton_chnl"/>
</dbReference>
<evidence type="ECO:0000256" key="2">
    <source>
        <dbReference type="ARBA" id="ARBA00022475"/>
    </source>
</evidence>
<organism evidence="11 12">
    <name type="scientific">Neptuniibacter caesariensis</name>
    <dbReference type="NCBI Taxonomy" id="207954"/>
    <lineage>
        <taxon>Bacteria</taxon>
        <taxon>Pseudomonadati</taxon>
        <taxon>Pseudomonadota</taxon>
        <taxon>Gammaproteobacteria</taxon>
        <taxon>Oceanospirillales</taxon>
        <taxon>Oceanospirillaceae</taxon>
        <taxon>Neptuniibacter</taxon>
    </lineage>
</organism>